<keyword evidence="2" id="KW-1185">Reference proteome</keyword>
<proteinExistence type="predicted"/>
<name>A0AAV0KQI0_9ROSI</name>
<evidence type="ECO:0000313" key="2">
    <source>
        <dbReference type="Proteomes" id="UP001154282"/>
    </source>
</evidence>
<reference evidence="1" key="1">
    <citation type="submission" date="2022-08" db="EMBL/GenBank/DDBJ databases">
        <authorList>
            <person name="Gutierrez-Valencia J."/>
        </authorList>
    </citation>
    <scope>NUCLEOTIDE SEQUENCE</scope>
</reference>
<protein>
    <submittedName>
        <fullName evidence="1">Uncharacterized protein</fullName>
    </submittedName>
</protein>
<sequence>MVAEAKECHKTWDCTTTDSCWDDCKSRYGGIGRCDDITIPFVPRQCFCYYKC</sequence>
<evidence type="ECO:0000313" key="1">
    <source>
        <dbReference type="EMBL" id="CAI0423630.1"/>
    </source>
</evidence>
<gene>
    <name evidence="1" type="ORF">LITE_LOCUS19588</name>
</gene>
<dbReference type="EMBL" id="CAMGYJ010000005">
    <property type="protein sequence ID" value="CAI0423630.1"/>
    <property type="molecule type" value="Genomic_DNA"/>
</dbReference>
<comment type="caution">
    <text evidence="1">The sequence shown here is derived from an EMBL/GenBank/DDBJ whole genome shotgun (WGS) entry which is preliminary data.</text>
</comment>
<dbReference type="AlphaFoldDB" id="A0AAV0KQI0"/>
<dbReference type="Proteomes" id="UP001154282">
    <property type="component" value="Unassembled WGS sequence"/>
</dbReference>
<organism evidence="1 2">
    <name type="scientific">Linum tenue</name>
    <dbReference type="NCBI Taxonomy" id="586396"/>
    <lineage>
        <taxon>Eukaryota</taxon>
        <taxon>Viridiplantae</taxon>
        <taxon>Streptophyta</taxon>
        <taxon>Embryophyta</taxon>
        <taxon>Tracheophyta</taxon>
        <taxon>Spermatophyta</taxon>
        <taxon>Magnoliopsida</taxon>
        <taxon>eudicotyledons</taxon>
        <taxon>Gunneridae</taxon>
        <taxon>Pentapetalae</taxon>
        <taxon>rosids</taxon>
        <taxon>fabids</taxon>
        <taxon>Malpighiales</taxon>
        <taxon>Linaceae</taxon>
        <taxon>Linum</taxon>
    </lineage>
</organism>
<accession>A0AAV0KQI0</accession>